<name>A0ABV7WKD2_9MICO</name>
<accession>A0ABV7WKD2</accession>
<evidence type="ECO:0000259" key="3">
    <source>
        <dbReference type="SMART" id="SM00829"/>
    </source>
</evidence>
<organism evidence="4 5">
    <name type="scientific">Aquipuribacter hungaricus</name>
    <dbReference type="NCBI Taxonomy" id="545624"/>
    <lineage>
        <taxon>Bacteria</taxon>
        <taxon>Bacillati</taxon>
        <taxon>Actinomycetota</taxon>
        <taxon>Actinomycetes</taxon>
        <taxon>Micrococcales</taxon>
        <taxon>Intrasporangiaceae</taxon>
        <taxon>Aquipuribacter</taxon>
    </lineage>
</organism>
<keyword evidence="5" id="KW-1185">Reference proteome</keyword>
<protein>
    <submittedName>
        <fullName evidence="4">NAD(P)H-quinone oxidoreductase</fullName>
    </submittedName>
</protein>
<dbReference type="Pfam" id="PF08240">
    <property type="entry name" value="ADH_N"/>
    <property type="match status" value="1"/>
</dbReference>
<gene>
    <name evidence="4" type="ORF">ACFOLH_15620</name>
</gene>
<dbReference type="Proteomes" id="UP001595685">
    <property type="component" value="Unassembled WGS sequence"/>
</dbReference>
<dbReference type="Pfam" id="PF00107">
    <property type="entry name" value="ADH_zinc_N"/>
    <property type="match status" value="1"/>
</dbReference>
<dbReference type="SUPFAM" id="SSF51735">
    <property type="entry name" value="NAD(P)-binding Rossmann-fold domains"/>
    <property type="match status" value="1"/>
</dbReference>
<keyword evidence="1" id="KW-0521">NADP</keyword>
<dbReference type="SUPFAM" id="SSF50129">
    <property type="entry name" value="GroES-like"/>
    <property type="match status" value="1"/>
</dbReference>
<proteinExistence type="predicted"/>
<feature type="domain" description="Enoyl reductase (ER)" evidence="3">
    <location>
        <begin position="10"/>
        <end position="323"/>
    </location>
</feature>
<dbReference type="NCBIfam" id="TIGR02824">
    <property type="entry name" value="quinone_pig3"/>
    <property type="match status" value="1"/>
</dbReference>
<sequence length="325" mass="33460">MRAVVVQQPGGPEVLVVREVPDPVAGPGEVVVDVAAAGLNRADLLERQGRYPAPEGAPGWPGLECSGTVSEVGEGVTGLRVGDRVCALLDGGGYAERVVVRAGQVMPVPDGVDLVDAAALPEAAATVHSTVVARAGLRAGETFLVHGATSGIGTFATQLAHALGARTLATAGSPAKVAAAAPFGADAVVDYRADDLHARVLELTDGEGVDVVLDPVGARYLDLHVRLLRTGGRLVVIGLMGGRGAELDMAALMTRRLSLHGSTLRSRPWQEKAEICAAVVEQVWPLVAAGRVRPVVDRVLPLADAAEGHRVLEAGEHVGKVLLVP</sequence>
<evidence type="ECO:0000256" key="1">
    <source>
        <dbReference type="ARBA" id="ARBA00022857"/>
    </source>
</evidence>
<dbReference type="Gene3D" id="3.40.50.720">
    <property type="entry name" value="NAD(P)-binding Rossmann-like Domain"/>
    <property type="match status" value="1"/>
</dbReference>
<dbReference type="InterPro" id="IPR013154">
    <property type="entry name" value="ADH-like_N"/>
</dbReference>
<dbReference type="InterPro" id="IPR014189">
    <property type="entry name" value="Quinone_OxRdtase_PIG3"/>
</dbReference>
<dbReference type="InterPro" id="IPR013149">
    <property type="entry name" value="ADH-like_C"/>
</dbReference>
<dbReference type="InterPro" id="IPR011032">
    <property type="entry name" value="GroES-like_sf"/>
</dbReference>
<dbReference type="InterPro" id="IPR020843">
    <property type="entry name" value="ER"/>
</dbReference>
<dbReference type="PANTHER" id="PTHR48106">
    <property type="entry name" value="QUINONE OXIDOREDUCTASE PIG3-RELATED"/>
    <property type="match status" value="1"/>
</dbReference>
<dbReference type="PANTHER" id="PTHR48106:SF8">
    <property type="entry name" value="OS02G0805600 PROTEIN"/>
    <property type="match status" value="1"/>
</dbReference>
<dbReference type="CDD" id="cd05276">
    <property type="entry name" value="p53_inducible_oxidoreductase"/>
    <property type="match status" value="1"/>
</dbReference>
<comment type="caution">
    <text evidence="4">The sequence shown here is derived from an EMBL/GenBank/DDBJ whole genome shotgun (WGS) entry which is preliminary data.</text>
</comment>
<evidence type="ECO:0000313" key="4">
    <source>
        <dbReference type="EMBL" id="MFC3689777.1"/>
    </source>
</evidence>
<dbReference type="Gene3D" id="3.90.180.10">
    <property type="entry name" value="Medium-chain alcohol dehydrogenases, catalytic domain"/>
    <property type="match status" value="1"/>
</dbReference>
<dbReference type="InterPro" id="IPR036291">
    <property type="entry name" value="NAD(P)-bd_dom_sf"/>
</dbReference>
<evidence type="ECO:0000313" key="5">
    <source>
        <dbReference type="Proteomes" id="UP001595685"/>
    </source>
</evidence>
<dbReference type="SMART" id="SM00829">
    <property type="entry name" value="PKS_ER"/>
    <property type="match status" value="1"/>
</dbReference>
<dbReference type="RefSeq" id="WP_340295733.1">
    <property type="nucleotide sequence ID" value="NZ_JBBEOI010000291.1"/>
</dbReference>
<reference evidence="5" key="1">
    <citation type="journal article" date="2019" name="Int. J. Syst. Evol. Microbiol.">
        <title>The Global Catalogue of Microorganisms (GCM) 10K type strain sequencing project: providing services to taxonomists for standard genome sequencing and annotation.</title>
        <authorList>
            <consortium name="The Broad Institute Genomics Platform"/>
            <consortium name="The Broad Institute Genome Sequencing Center for Infectious Disease"/>
            <person name="Wu L."/>
            <person name="Ma J."/>
        </authorList>
    </citation>
    <scope>NUCLEOTIDE SEQUENCE [LARGE SCALE GENOMIC DNA]</scope>
    <source>
        <strain evidence="5">NCAIM B.02333</strain>
    </source>
</reference>
<keyword evidence="2" id="KW-0560">Oxidoreductase</keyword>
<evidence type="ECO:0000256" key="2">
    <source>
        <dbReference type="ARBA" id="ARBA00023002"/>
    </source>
</evidence>
<dbReference type="EMBL" id="JBHRWW010000012">
    <property type="protein sequence ID" value="MFC3689777.1"/>
    <property type="molecule type" value="Genomic_DNA"/>
</dbReference>